<dbReference type="EMBL" id="ML977311">
    <property type="protein sequence ID" value="KAF2122043.1"/>
    <property type="molecule type" value="Genomic_DNA"/>
</dbReference>
<name>A0A6A5ZT31_9PLEO</name>
<dbReference type="AlphaFoldDB" id="A0A6A5ZT31"/>
<evidence type="ECO:0000256" key="1">
    <source>
        <dbReference type="SAM" id="MobiDB-lite"/>
    </source>
</evidence>
<keyword evidence="2" id="KW-0812">Transmembrane</keyword>
<dbReference type="OrthoDB" id="5215637at2759"/>
<keyword evidence="4" id="KW-1185">Reference proteome</keyword>
<evidence type="ECO:0000313" key="4">
    <source>
        <dbReference type="Proteomes" id="UP000799770"/>
    </source>
</evidence>
<accession>A0A6A5ZT31</accession>
<keyword evidence="2" id="KW-1133">Transmembrane helix</keyword>
<feature type="region of interest" description="Disordered" evidence="1">
    <location>
        <begin position="171"/>
        <end position="195"/>
    </location>
</feature>
<sequence>MSTQATCYSYDGRAYNKPRDTRHYVPCSPSAVEKGQHSSCCRIGDACMTNGLCLAPSNKRDGWNYYWRDGCTDSTFQDPACPNYCRDVPYPGPRGMNALAHWCLGNRQWCCAYSGGPLEKWPSLKGVNTTCCTIDELKFEADDPSEFAIARLTVPTATSQLSSSQATTVSQFNSSTSSSTPSLQNTPGSPSNSSTSLKVGLGVSFGILALAAIGIVVWLLRRRSSREVVTDDTVEVEHMEKYRHEAPATSVFQASGTPVAELAGQELPIEMGVRAGTRP</sequence>
<feature type="transmembrane region" description="Helical" evidence="2">
    <location>
        <begin position="199"/>
        <end position="220"/>
    </location>
</feature>
<proteinExistence type="predicted"/>
<keyword evidence="2" id="KW-0472">Membrane</keyword>
<gene>
    <name evidence="3" type="ORF">BDV96DRAFT_136726</name>
</gene>
<organism evidence="3 4">
    <name type="scientific">Lophiotrema nucula</name>
    <dbReference type="NCBI Taxonomy" id="690887"/>
    <lineage>
        <taxon>Eukaryota</taxon>
        <taxon>Fungi</taxon>
        <taxon>Dikarya</taxon>
        <taxon>Ascomycota</taxon>
        <taxon>Pezizomycotina</taxon>
        <taxon>Dothideomycetes</taxon>
        <taxon>Pleosporomycetidae</taxon>
        <taxon>Pleosporales</taxon>
        <taxon>Lophiotremataceae</taxon>
        <taxon>Lophiotrema</taxon>
    </lineage>
</organism>
<reference evidence="3" key="1">
    <citation type="journal article" date="2020" name="Stud. Mycol.">
        <title>101 Dothideomycetes genomes: a test case for predicting lifestyles and emergence of pathogens.</title>
        <authorList>
            <person name="Haridas S."/>
            <person name="Albert R."/>
            <person name="Binder M."/>
            <person name="Bloem J."/>
            <person name="Labutti K."/>
            <person name="Salamov A."/>
            <person name="Andreopoulos B."/>
            <person name="Baker S."/>
            <person name="Barry K."/>
            <person name="Bills G."/>
            <person name="Bluhm B."/>
            <person name="Cannon C."/>
            <person name="Castanera R."/>
            <person name="Culley D."/>
            <person name="Daum C."/>
            <person name="Ezra D."/>
            <person name="Gonzalez J."/>
            <person name="Henrissat B."/>
            <person name="Kuo A."/>
            <person name="Liang C."/>
            <person name="Lipzen A."/>
            <person name="Lutzoni F."/>
            <person name="Magnuson J."/>
            <person name="Mondo S."/>
            <person name="Nolan M."/>
            <person name="Ohm R."/>
            <person name="Pangilinan J."/>
            <person name="Park H.-J."/>
            <person name="Ramirez L."/>
            <person name="Alfaro M."/>
            <person name="Sun H."/>
            <person name="Tritt A."/>
            <person name="Yoshinaga Y."/>
            <person name="Zwiers L.-H."/>
            <person name="Turgeon B."/>
            <person name="Goodwin S."/>
            <person name="Spatafora J."/>
            <person name="Crous P."/>
            <person name="Grigoriev I."/>
        </authorList>
    </citation>
    <scope>NUCLEOTIDE SEQUENCE</scope>
    <source>
        <strain evidence="3">CBS 627.86</strain>
    </source>
</reference>
<evidence type="ECO:0000313" key="3">
    <source>
        <dbReference type="EMBL" id="KAF2122043.1"/>
    </source>
</evidence>
<dbReference type="Proteomes" id="UP000799770">
    <property type="component" value="Unassembled WGS sequence"/>
</dbReference>
<evidence type="ECO:0000256" key="2">
    <source>
        <dbReference type="SAM" id="Phobius"/>
    </source>
</evidence>
<protein>
    <submittedName>
        <fullName evidence="3">Uncharacterized protein</fullName>
    </submittedName>
</protein>